<keyword evidence="2" id="KW-0418">Kinase</keyword>
<sequence>MEHGPCLQGNGDTKWWLSMRRVSSPPFGGLEAYQRPEGTDLFCGCGRCRRALGHPRRLYLGHLFASYSGGWGDEALPSGHGRAVFTNGTVYEGEWCDGVPHGQGALDGITFGWNRGTCLAHGRVCGCRVDGRTDCPCDGARGGAWSYEGQLVLWEGACVPLAIKPSVEASLRRWWSLIGQHGKVPHRPQPTNLNRDAQTAWAFPCGQGTVTYADGTIYTGGWYNGEYTRGRLTLPDGTVFAGAMPCKWVRLGMGQITWPSGTTTRCMRWHLPNRPAAVPRQGRRDDPHMNPNCRCAPLDPSVDVSLRPLHATIRMSNGDICVVKWRRGQQDLDAIVSFTFSPTCSDTAFAGRMIPAGVAWTCVAVPRRGPRRPYCPDDWVYWPSDSDSDASALFDQYVRRRLIAWDDEAIDFWLNLRGQGIAVPT</sequence>
<protein>
    <submittedName>
        <fullName evidence="2">Phosphatidylinositol phosphate kinase motif-containing protein</fullName>
    </submittedName>
</protein>
<evidence type="ECO:0000313" key="3">
    <source>
        <dbReference type="Proteomes" id="UP000202511"/>
    </source>
</evidence>
<dbReference type="GO" id="GO:0016301">
    <property type="term" value="F:kinase activity"/>
    <property type="evidence" value="ECO:0007669"/>
    <property type="project" value="UniProtKB-KW"/>
</dbReference>
<dbReference type="KEGG" id="vg:23462535"/>
<dbReference type="EMBL" id="KP136319">
    <property type="protein sequence ID" value="AJF97618.1"/>
    <property type="molecule type" value="Genomic_DNA"/>
</dbReference>
<proteinExistence type="predicted"/>
<dbReference type="Pfam" id="PF19253">
    <property type="entry name" value="DUF5900"/>
    <property type="match status" value="1"/>
</dbReference>
<feature type="domain" description="DUF5900" evidence="1">
    <location>
        <begin position="315"/>
        <end position="398"/>
    </location>
</feature>
<reference evidence="2 3" key="1">
    <citation type="journal article" date="2015" name="Parasitol. Res.">
        <title>Viruses in close associations with free-living amoebae.</title>
        <authorList>
            <person name="Scheid P."/>
        </authorList>
    </citation>
    <scope>NUCLEOTIDE SEQUENCE [LARGE SCALE GENOMIC DNA]</scope>
    <source>
        <strain evidence="2">KlaHel</strain>
    </source>
</reference>
<organism evidence="2 3">
    <name type="scientific">Pandoravirus inopinatum</name>
    <dbReference type="NCBI Taxonomy" id="1605721"/>
    <lineage>
        <taxon>Viruses</taxon>
        <taxon>Pandoravirus</taxon>
    </lineage>
</organism>
<dbReference type="GeneID" id="23462535"/>
<evidence type="ECO:0000313" key="2">
    <source>
        <dbReference type="EMBL" id="AJF97618.1"/>
    </source>
</evidence>
<dbReference type="Proteomes" id="UP000202511">
    <property type="component" value="Segment"/>
</dbReference>
<name>A0A0B5IXU4_9VIRU</name>
<dbReference type="RefSeq" id="YP_009119853.1">
    <property type="nucleotide sequence ID" value="NC_026440.1"/>
</dbReference>
<evidence type="ECO:0000259" key="1">
    <source>
        <dbReference type="Pfam" id="PF19253"/>
    </source>
</evidence>
<keyword evidence="2" id="KW-0808">Transferase</keyword>
<dbReference type="InterPro" id="IPR045419">
    <property type="entry name" value="DUF5900"/>
</dbReference>
<accession>A0A0B5IXU4</accession>
<dbReference type="PANTHER" id="PTHR43215">
    <property type="entry name" value="RADIAL SPOKE HEAD 1 HOMOLOG"/>
    <property type="match status" value="1"/>
</dbReference>
<dbReference type="PANTHER" id="PTHR43215:SF14">
    <property type="entry name" value="RADIAL SPOKE HEAD 1 HOMOLOG"/>
    <property type="match status" value="1"/>
</dbReference>
<dbReference type="SUPFAM" id="SSF82185">
    <property type="entry name" value="Histone H3 K4-specific methyltransferase SET7/9 N-terminal domain"/>
    <property type="match status" value="2"/>
</dbReference>